<dbReference type="GO" id="GO:0016787">
    <property type="term" value="F:hydrolase activity"/>
    <property type="evidence" value="ECO:0007669"/>
    <property type="project" value="UniProtKB-KW"/>
</dbReference>
<proteinExistence type="predicted"/>
<evidence type="ECO:0000259" key="1">
    <source>
        <dbReference type="Pfam" id="PF06259"/>
    </source>
</evidence>
<dbReference type="Proteomes" id="UP001364211">
    <property type="component" value="Unassembled WGS sequence"/>
</dbReference>
<evidence type="ECO:0000313" key="2">
    <source>
        <dbReference type="EMBL" id="MEJ8279380.1"/>
    </source>
</evidence>
<gene>
    <name evidence="2" type="ORF">WJX68_10600</name>
</gene>
<comment type="caution">
    <text evidence="2">The sequence shown here is derived from an EMBL/GenBank/DDBJ whole genome shotgun (WGS) entry which is preliminary data.</text>
</comment>
<dbReference type="Gene3D" id="1.20.1260.20">
    <property type="entry name" value="PPE superfamily"/>
    <property type="match status" value="1"/>
</dbReference>
<dbReference type="EMBL" id="JBBJUP010000007">
    <property type="protein sequence ID" value="MEJ8279380.1"/>
    <property type="molecule type" value="Genomic_DNA"/>
</dbReference>
<evidence type="ECO:0000313" key="3">
    <source>
        <dbReference type="Proteomes" id="UP001364211"/>
    </source>
</evidence>
<dbReference type="InterPro" id="IPR010427">
    <property type="entry name" value="DUF1023"/>
</dbReference>
<name>A0ABU8T7L8_9PSEU</name>
<accession>A0ABU8T7L8</accession>
<keyword evidence="2" id="KW-0378">Hydrolase</keyword>
<dbReference type="InterPro" id="IPR038332">
    <property type="entry name" value="PPE_sf"/>
</dbReference>
<dbReference type="SUPFAM" id="SSF53474">
    <property type="entry name" value="alpha/beta-Hydrolases"/>
    <property type="match status" value="1"/>
</dbReference>
<reference evidence="2 3" key="1">
    <citation type="submission" date="2024-03" db="EMBL/GenBank/DDBJ databases">
        <title>Draft genome sequence of Pseudonocardia sp. DW16-2.</title>
        <authorList>
            <person name="Duangmal K."/>
        </authorList>
    </citation>
    <scope>NUCLEOTIDE SEQUENCE [LARGE SCALE GENOMIC DNA]</scope>
    <source>
        <strain evidence="2 3">DW16-2</strain>
    </source>
</reference>
<sequence length="535" mass="53453">MSTGPGLAELVAADPGAWLRRAGAWDGLSRALDDRAAELERTAPAGWTGADADSAARDRAELVRRLRTEAGAATRAAQALGRHAGEVLDAQRRLVVAALGVHPEFVVDLERGTVAPVAGRPLALLRGAASLARLAPDLVRLADAVDDAVADAARSDREAAAALGALHPVAGRGSLSVVPAAAPTTGAADVAAWWAALPADAREALLRTRPELVGGTDGVPVAERDRANRVLLDAELARLRAWSGTLAASGAGAAARRAADTVAGLEAVRRRLDAGGALLLGLQRGGTGGRVVLAVGDPTRAAHVVTHVPGTGAGWAGVATDLARVEATRDAARSAAPGSSVAAVLWTGYDAPPDLAAAAEVGPARRAAGDLRAFQAGLRAGHDGPVHLTVVGHSYGSTVAGHAAAEPGLAADDLVFVGSPGTGARHASELGVPPGHVWATTAGNDPISRVPGADLFATSRALAPPALAHGADPSVPSFGARVFASAPGPLLPGPDDPATAVDESEPAAAHGAYWDRGTPSLAALGRIVAAAPGAW</sequence>
<organism evidence="2 3">
    <name type="scientific">Pseudonocardia spirodelae</name>
    <dbReference type="NCBI Taxonomy" id="3133431"/>
    <lineage>
        <taxon>Bacteria</taxon>
        <taxon>Bacillati</taxon>
        <taxon>Actinomycetota</taxon>
        <taxon>Actinomycetes</taxon>
        <taxon>Pseudonocardiales</taxon>
        <taxon>Pseudonocardiaceae</taxon>
        <taxon>Pseudonocardia</taxon>
    </lineage>
</organism>
<keyword evidence="3" id="KW-1185">Reference proteome</keyword>
<protein>
    <submittedName>
        <fullName evidence="2">Alpha/beta hydrolase</fullName>
    </submittedName>
</protein>
<dbReference type="RefSeq" id="WP_340288884.1">
    <property type="nucleotide sequence ID" value="NZ_JBBJUP010000007.1"/>
</dbReference>
<feature type="domain" description="DUF1023" evidence="1">
    <location>
        <begin position="289"/>
        <end position="451"/>
    </location>
</feature>
<dbReference type="InterPro" id="IPR029058">
    <property type="entry name" value="AB_hydrolase_fold"/>
</dbReference>
<dbReference type="Pfam" id="PF06259">
    <property type="entry name" value="Abhydrolase_8"/>
    <property type="match status" value="1"/>
</dbReference>